<gene>
    <name evidence="1" type="ORF">LWI28_007232</name>
</gene>
<reference evidence="1" key="1">
    <citation type="journal article" date="2022" name="Plant J.">
        <title>Strategies of tolerance reflected in two North American maple genomes.</title>
        <authorList>
            <person name="McEvoy S.L."/>
            <person name="Sezen U.U."/>
            <person name="Trouern-Trend A."/>
            <person name="McMahon S.M."/>
            <person name="Schaberg P.G."/>
            <person name="Yang J."/>
            <person name="Wegrzyn J.L."/>
            <person name="Swenson N.G."/>
        </authorList>
    </citation>
    <scope>NUCLEOTIDE SEQUENCE</scope>
    <source>
        <strain evidence="1">91603</strain>
    </source>
</reference>
<organism evidence="1 2">
    <name type="scientific">Acer negundo</name>
    <name type="common">Box elder</name>
    <dbReference type="NCBI Taxonomy" id="4023"/>
    <lineage>
        <taxon>Eukaryota</taxon>
        <taxon>Viridiplantae</taxon>
        <taxon>Streptophyta</taxon>
        <taxon>Embryophyta</taxon>
        <taxon>Tracheophyta</taxon>
        <taxon>Spermatophyta</taxon>
        <taxon>Magnoliopsida</taxon>
        <taxon>eudicotyledons</taxon>
        <taxon>Gunneridae</taxon>
        <taxon>Pentapetalae</taxon>
        <taxon>rosids</taxon>
        <taxon>malvids</taxon>
        <taxon>Sapindales</taxon>
        <taxon>Sapindaceae</taxon>
        <taxon>Hippocastanoideae</taxon>
        <taxon>Acereae</taxon>
        <taxon>Acer</taxon>
    </lineage>
</organism>
<evidence type="ECO:0000313" key="1">
    <source>
        <dbReference type="EMBL" id="KAI9180686.1"/>
    </source>
</evidence>
<sequence>MERESLKEHRAYTFLAQGRTSFAGKPLNAHAIADSSTGNFQKESIDNTLDPSERAGRIALHWSSTGQRNPAVPETLTYKLDGDLFVINEIKIQPFQDFSQRSRPIYSAKTVRFRMGHVKRPLDVLQDSVHDSFVWTYTSEELPMAQENCLQNFKLPEPVPCIGGIMQVELLGKVFPKLSPKFFLLLLACCSVAHVQILGRGRSLAHAFRVDNDEPEDPVNDWGLLATELYVSSFCFCACITMEL</sequence>
<dbReference type="PANTHER" id="PTHR39741">
    <property type="entry name" value="F-BOX DOMAIN CONTAINING PROTEIN, EXPRESSED"/>
    <property type="match status" value="1"/>
</dbReference>
<dbReference type="EMBL" id="JAJSOW010000101">
    <property type="protein sequence ID" value="KAI9180686.1"/>
    <property type="molecule type" value="Genomic_DNA"/>
</dbReference>
<dbReference type="Proteomes" id="UP001064489">
    <property type="component" value="Chromosome 4"/>
</dbReference>
<dbReference type="InterPro" id="IPR055336">
    <property type="entry name" value="At4g00755-like"/>
</dbReference>
<proteinExistence type="predicted"/>
<dbReference type="PANTHER" id="PTHR39741:SF14">
    <property type="entry name" value="F-BOX DOMAIN-CONTAINING PROTEIN"/>
    <property type="match status" value="1"/>
</dbReference>
<dbReference type="AlphaFoldDB" id="A0AAD5IY53"/>
<comment type="caution">
    <text evidence="1">The sequence shown here is derived from an EMBL/GenBank/DDBJ whole genome shotgun (WGS) entry which is preliminary data.</text>
</comment>
<name>A0AAD5IY53_ACENE</name>
<protein>
    <submittedName>
        <fullName evidence="1">Uncharacterized protein</fullName>
    </submittedName>
</protein>
<reference evidence="1" key="2">
    <citation type="submission" date="2023-02" db="EMBL/GenBank/DDBJ databases">
        <authorList>
            <person name="Swenson N.G."/>
            <person name="Wegrzyn J.L."/>
            <person name="Mcevoy S.L."/>
        </authorList>
    </citation>
    <scope>NUCLEOTIDE SEQUENCE</scope>
    <source>
        <strain evidence="1">91603</strain>
        <tissue evidence="1">Leaf</tissue>
    </source>
</reference>
<keyword evidence="2" id="KW-1185">Reference proteome</keyword>
<evidence type="ECO:0000313" key="2">
    <source>
        <dbReference type="Proteomes" id="UP001064489"/>
    </source>
</evidence>
<accession>A0AAD5IY53</accession>